<dbReference type="RefSeq" id="WP_369331088.1">
    <property type="nucleotide sequence ID" value="NZ_JAULBC010000007.1"/>
</dbReference>
<evidence type="ECO:0000256" key="1">
    <source>
        <dbReference type="SAM" id="Phobius"/>
    </source>
</evidence>
<comment type="caution">
    <text evidence="2">The sequence shown here is derived from an EMBL/GenBank/DDBJ whole genome shotgun (WGS) entry which is preliminary data.</text>
</comment>
<sequence>MATKFEQIYPWGKLIFLVGSSVCISLGWTRGALSLAIVGGTLYLLALVLGFVSLVFESQRFRKSDLPIKKESVSVLSTINKVLEGIICLSGLISFLVKDSLFSITGGIIWLGTIAVYVLCGIAINTIAGIPMKMGYGGWYVPKSKKRK</sequence>
<name>A0ABV3ZIG0_9BACT</name>
<gene>
    <name evidence="2" type="ORF">QTN47_19395</name>
</gene>
<feature type="transmembrane region" description="Helical" evidence="1">
    <location>
        <begin position="78"/>
        <end position="97"/>
    </location>
</feature>
<feature type="transmembrane region" description="Helical" evidence="1">
    <location>
        <begin position="12"/>
        <end position="29"/>
    </location>
</feature>
<reference evidence="2 3" key="1">
    <citation type="submission" date="2023-07" db="EMBL/GenBank/DDBJ databases">
        <authorList>
            <person name="Lian W.-H."/>
        </authorList>
    </citation>
    <scope>NUCLEOTIDE SEQUENCE [LARGE SCALE GENOMIC DNA]</scope>
    <source>
        <strain evidence="2 3">SYSU DXS3180</strain>
    </source>
</reference>
<accession>A0ABV3ZIG0</accession>
<feature type="transmembrane region" description="Helical" evidence="1">
    <location>
        <begin position="35"/>
        <end position="57"/>
    </location>
</feature>
<dbReference type="Proteomes" id="UP001560573">
    <property type="component" value="Unassembled WGS sequence"/>
</dbReference>
<organism evidence="2 3">
    <name type="scientific">Danxiaibacter flavus</name>
    <dbReference type="NCBI Taxonomy" id="3049108"/>
    <lineage>
        <taxon>Bacteria</taxon>
        <taxon>Pseudomonadati</taxon>
        <taxon>Bacteroidota</taxon>
        <taxon>Chitinophagia</taxon>
        <taxon>Chitinophagales</taxon>
        <taxon>Chitinophagaceae</taxon>
        <taxon>Danxiaibacter</taxon>
    </lineage>
</organism>
<evidence type="ECO:0000313" key="3">
    <source>
        <dbReference type="Proteomes" id="UP001560573"/>
    </source>
</evidence>
<proteinExistence type="predicted"/>
<keyword evidence="1" id="KW-0472">Membrane</keyword>
<protein>
    <submittedName>
        <fullName evidence="2">Uncharacterized protein</fullName>
    </submittedName>
</protein>
<keyword evidence="1" id="KW-1133">Transmembrane helix</keyword>
<keyword evidence="3" id="KW-1185">Reference proteome</keyword>
<keyword evidence="1" id="KW-0812">Transmembrane</keyword>
<feature type="transmembrane region" description="Helical" evidence="1">
    <location>
        <begin position="103"/>
        <end position="124"/>
    </location>
</feature>
<dbReference type="EMBL" id="JAULBC010000007">
    <property type="protein sequence ID" value="MEX6689679.1"/>
    <property type="molecule type" value="Genomic_DNA"/>
</dbReference>
<evidence type="ECO:0000313" key="2">
    <source>
        <dbReference type="EMBL" id="MEX6689679.1"/>
    </source>
</evidence>